<accession>A0ABS7Q1C4</accession>
<evidence type="ECO:0000313" key="3">
    <source>
        <dbReference type="Proteomes" id="UP000778578"/>
    </source>
</evidence>
<dbReference type="RefSeq" id="WP_222960839.1">
    <property type="nucleotide sequence ID" value="NZ_JAINZZ010000003.1"/>
</dbReference>
<keyword evidence="1" id="KW-0732">Signal</keyword>
<proteinExistence type="predicted"/>
<feature type="chain" id="PRO_5046033144" description="Secreted protein" evidence="1">
    <location>
        <begin position="23"/>
        <end position="489"/>
    </location>
</feature>
<dbReference type="Pfam" id="PF18986">
    <property type="entry name" value="DUF5719"/>
    <property type="match status" value="1"/>
</dbReference>
<gene>
    <name evidence="2" type="ORF">K7862_04635</name>
</gene>
<comment type="caution">
    <text evidence="2">The sequence shown here is derived from an EMBL/GenBank/DDBJ whole genome shotgun (WGS) entry which is preliminary data.</text>
</comment>
<organism evidence="2 3">
    <name type="scientific">Actinacidiphila acidipaludis</name>
    <dbReference type="NCBI Taxonomy" id="2873382"/>
    <lineage>
        <taxon>Bacteria</taxon>
        <taxon>Bacillati</taxon>
        <taxon>Actinomycetota</taxon>
        <taxon>Actinomycetes</taxon>
        <taxon>Kitasatosporales</taxon>
        <taxon>Streptomycetaceae</taxon>
        <taxon>Actinacidiphila</taxon>
    </lineage>
</organism>
<evidence type="ECO:0000313" key="2">
    <source>
        <dbReference type="EMBL" id="MBY8876927.1"/>
    </source>
</evidence>
<name>A0ABS7Q1C4_9ACTN</name>
<dbReference type="InterPro" id="IPR043777">
    <property type="entry name" value="DUF5719"/>
</dbReference>
<evidence type="ECO:0000256" key="1">
    <source>
        <dbReference type="SAM" id="SignalP"/>
    </source>
</evidence>
<sequence length="489" mass="48467">MNRSTISLAGAVVALAVLTGAASLTGGSDSGAAPGHGGASAARLPVQRTTLLCPAPSSSEFATTTYTSFTPVSGGATGGKASLVPAAPKGKPIAPLSAPGKPVTASTDQADAPALVGTADGALAPGWTVQQSTVVDSGAARGLLGTSCLVPDSEFWFAGASTATGRQDYLHLVNPDQAPAVVDVQLYGKDGQLKASTGDGITVPGDSSEPVLLSTLVADKQQDLTLHVVARSGRVGAAVQATDSGKGADWLPAAGDPATSLVMPGIPSDAGDVRLVVFDPGSDDADLTLKLATSTGSITPAGHETLHVKSGMTTAVDLGDITKGEAGSLLIGSSTVHSAVPVVAALRVTRGKGSSQDLAFLPATAPVGNRSTVADNRAKGSTLALTATGKDTSVKITSSAGTSGGTPVTKTVTVKAGTTMSLTPQGPDGGKGAFAVTVEPLPGGGTLYASRMLELPLNGIPMFTIQPMPDDRGMVSVPKAGVRLQILNR</sequence>
<dbReference type="EMBL" id="JAINZZ010000003">
    <property type="protein sequence ID" value="MBY8876927.1"/>
    <property type="molecule type" value="Genomic_DNA"/>
</dbReference>
<evidence type="ECO:0008006" key="4">
    <source>
        <dbReference type="Google" id="ProtNLM"/>
    </source>
</evidence>
<feature type="signal peptide" evidence="1">
    <location>
        <begin position="1"/>
        <end position="22"/>
    </location>
</feature>
<dbReference type="Proteomes" id="UP000778578">
    <property type="component" value="Unassembled WGS sequence"/>
</dbReference>
<protein>
    <recommendedName>
        <fullName evidence="4">Secreted protein</fullName>
    </recommendedName>
</protein>
<keyword evidence="3" id="KW-1185">Reference proteome</keyword>
<reference evidence="2 3" key="1">
    <citation type="submission" date="2021-08" db="EMBL/GenBank/DDBJ databases">
        <title>WGS of actinomycetes from Thailand.</title>
        <authorList>
            <person name="Thawai C."/>
        </authorList>
    </citation>
    <scope>NUCLEOTIDE SEQUENCE [LARGE SCALE GENOMIC DNA]</scope>
    <source>
        <strain evidence="2 3">PLK6-54</strain>
    </source>
</reference>